<evidence type="ECO:0000256" key="4">
    <source>
        <dbReference type="PROSITE-ProRule" id="PRU00335"/>
    </source>
</evidence>
<sequence>MSSPYGNAEKRLKIVETAYGLFKRNGFHATGIDRIIDEADIAKMTMYRHFPTKNALIVEVLRYRAARFERQLDELQENASSPQHKIDEIFCWYERWFKTSEFYGCVFQHALAEFNDPRSQVNKAAVAQKLGLQERMRRILLDCMSPESAGKIATALLMLLEGATLLAQMGQGLNAIDDARLAAAHLVKCAGDA</sequence>
<keyword evidence="1" id="KW-0805">Transcription regulation</keyword>
<proteinExistence type="predicted"/>
<feature type="domain" description="HTH tetR-type" evidence="5">
    <location>
        <begin position="8"/>
        <end position="68"/>
    </location>
</feature>
<dbReference type="Proteomes" id="UP000179454">
    <property type="component" value="Unassembled WGS sequence"/>
</dbReference>
<evidence type="ECO:0000259" key="5">
    <source>
        <dbReference type="PROSITE" id="PS50977"/>
    </source>
</evidence>
<dbReference type="InterPro" id="IPR009057">
    <property type="entry name" value="Homeodomain-like_sf"/>
</dbReference>
<accession>A0ABW9TI50</accession>
<dbReference type="PROSITE" id="PS50977">
    <property type="entry name" value="HTH_TETR_2"/>
    <property type="match status" value="1"/>
</dbReference>
<dbReference type="PANTHER" id="PTHR47506:SF1">
    <property type="entry name" value="HTH-TYPE TRANSCRIPTIONAL REGULATOR YJDC"/>
    <property type="match status" value="1"/>
</dbReference>
<feature type="DNA-binding region" description="H-T-H motif" evidence="4">
    <location>
        <begin position="31"/>
        <end position="50"/>
    </location>
</feature>
<keyword evidence="7" id="KW-1185">Reference proteome</keyword>
<dbReference type="PRINTS" id="PR00455">
    <property type="entry name" value="HTHTETR"/>
</dbReference>
<evidence type="ECO:0000313" key="7">
    <source>
        <dbReference type="Proteomes" id="UP000179454"/>
    </source>
</evidence>
<name>A0ABW9TI50_AGRVI</name>
<dbReference type="SUPFAM" id="SSF46689">
    <property type="entry name" value="Homeodomain-like"/>
    <property type="match status" value="1"/>
</dbReference>
<evidence type="ECO:0000256" key="3">
    <source>
        <dbReference type="ARBA" id="ARBA00023163"/>
    </source>
</evidence>
<gene>
    <name evidence="6" type="ORF">BBL17_017790</name>
</gene>
<comment type="caution">
    <text evidence="6">The sequence shown here is derived from an EMBL/GenBank/DDBJ whole genome shotgun (WGS) entry which is preliminary data.</text>
</comment>
<evidence type="ECO:0000256" key="1">
    <source>
        <dbReference type="ARBA" id="ARBA00023015"/>
    </source>
</evidence>
<dbReference type="PANTHER" id="PTHR47506">
    <property type="entry name" value="TRANSCRIPTIONAL REGULATORY PROTEIN"/>
    <property type="match status" value="1"/>
</dbReference>
<dbReference type="InterPro" id="IPR001647">
    <property type="entry name" value="HTH_TetR"/>
</dbReference>
<protein>
    <submittedName>
        <fullName evidence="6">TetR family transcriptional regulator</fullName>
    </submittedName>
</protein>
<evidence type="ECO:0000256" key="2">
    <source>
        <dbReference type="ARBA" id="ARBA00023125"/>
    </source>
</evidence>
<keyword evidence="3" id="KW-0804">Transcription</keyword>
<dbReference type="InterPro" id="IPR036271">
    <property type="entry name" value="Tet_transcr_reg_TetR-rel_C_sf"/>
</dbReference>
<keyword evidence="2 4" id="KW-0238">DNA-binding</keyword>
<dbReference type="Pfam" id="PF00440">
    <property type="entry name" value="TetR_N"/>
    <property type="match status" value="1"/>
</dbReference>
<dbReference type="EMBL" id="MBFE02000012">
    <property type="protein sequence ID" value="MUO43635.1"/>
    <property type="molecule type" value="Genomic_DNA"/>
</dbReference>
<dbReference type="SUPFAM" id="SSF48498">
    <property type="entry name" value="Tetracyclin repressor-like, C-terminal domain"/>
    <property type="match status" value="1"/>
</dbReference>
<evidence type="ECO:0000313" key="6">
    <source>
        <dbReference type="EMBL" id="MUO43635.1"/>
    </source>
</evidence>
<organism evidence="6 7">
    <name type="scientific">Agrobacterium vitis</name>
    <name type="common">Rhizobium vitis</name>
    <dbReference type="NCBI Taxonomy" id="373"/>
    <lineage>
        <taxon>Bacteria</taxon>
        <taxon>Pseudomonadati</taxon>
        <taxon>Pseudomonadota</taxon>
        <taxon>Alphaproteobacteria</taxon>
        <taxon>Hyphomicrobiales</taxon>
        <taxon>Rhizobiaceae</taxon>
        <taxon>Rhizobium/Agrobacterium group</taxon>
        <taxon>Agrobacterium</taxon>
    </lineage>
</organism>
<reference evidence="6" key="1">
    <citation type="submission" date="2019-11" db="EMBL/GenBank/DDBJ databases">
        <title>Whole-genome sequencing of Allorhizobium vitis.</title>
        <authorList>
            <person name="Gan H.M."/>
            <person name="Savka M.A."/>
        </authorList>
    </citation>
    <scope>NUCLEOTIDE SEQUENCE [LARGE SCALE GENOMIC DNA]</scope>
    <source>
        <strain evidence="6">T1/7</strain>
    </source>
</reference>
<dbReference type="RefSeq" id="WP_015916862.1">
    <property type="nucleotide sequence ID" value="NZ_JAALXY010000011.1"/>
</dbReference>
<dbReference type="Gene3D" id="1.10.357.10">
    <property type="entry name" value="Tetracycline Repressor, domain 2"/>
    <property type="match status" value="1"/>
</dbReference>